<proteinExistence type="predicted"/>
<feature type="coiled-coil region" evidence="1">
    <location>
        <begin position="63"/>
        <end position="90"/>
    </location>
</feature>
<sequence>MESELLRQIEVKRREQHLCTRAIVEQAEAKVRDAQRRIDMRIGNRERCIHEKEMNERNIEIVMQIADRNRREYEHEIDVLQDKIKLQRETDEEVKLDIELGIRHKYACFKIAGSHLAMKYDIMKAVYEGKGVKQPGFIEQIESHLIDAELSEYDIDIISGLYKRLLRLFDLQMDVQQPIFDLYKIAVSLPQIGCIREFVEACKVVYVIPAIMSKMTWLSNVLKDGTPICQDNICDILSYLNDGVVDKKTIDTMVYEY</sequence>
<name>A0A6C0F2M4_9ZZZZ</name>
<evidence type="ECO:0000313" key="2">
    <source>
        <dbReference type="EMBL" id="QHT35332.1"/>
    </source>
</evidence>
<reference evidence="2" key="1">
    <citation type="journal article" date="2020" name="Nature">
        <title>Giant virus diversity and host interactions through global metagenomics.</title>
        <authorList>
            <person name="Schulz F."/>
            <person name="Roux S."/>
            <person name="Paez-Espino D."/>
            <person name="Jungbluth S."/>
            <person name="Walsh D.A."/>
            <person name="Denef V.J."/>
            <person name="McMahon K.D."/>
            <person name="Konstantinidis K.T."/>
            <person name="Eloe-Fadrosh E.A."/>
            <person name="Kyrpides N.C."/>
            <person name="Woyke T."/>
        </authorList>
    </citation>
    <scope>NUCLEOTIDE SEQUENCE</scope>
    <source>
        <strain evidence="2">GVMAG-M-3300009180-1</strain>
    </source>
</reference>
<accession>A0A6C0F2M4</accession>
<keyword evidence="1" id="KW-0175">Coiled coil</keyword>
<protein>
    <submittedName>
        <fullName evidence="2">Uncharacterized protein</fullName>
    </submittedName>
</protein>
<organism evidence="2">
    <name type="scientific">viral metagenome</name>
    <dbReference type="NCBI Taxonomy" id="1070528"/>
    <lineage>
        <taxon>unclassified sequences</taxon>
        <taxon>metagenomes</taxon>
        <taxon>organismal metagenomes</taxon>
    </lineage>
</organism>
<evidence type="ECO:0000256" key="1">
    <source>
        <dbReference type="SAM" id="Coils"/>
    </source>
</evidence>
<dbReference type="EMBL" id="MN739018">
    <property type="protein sequence ID" value="QHT35332.1"/>
    <property type="molecule type" value="Genomic_DNA"/>
</dbReference>
<dbReference type="AlphaFoldDB" id="A0A6C0F2M4"/>